<dbReference type="RefSeq" id="WP_100765662.1">
    <property type="nucleotide sequence ID" value="NZ_NPEF02000014.1"/>
</dbReference>
<gene>
    <name evidence="2" type="ORF">CH379_012530</name>
    <name evidence="3" type="ORF">CH379_18380</name>
</gene>
<protein>
    <submittedName>
        <fullName evidence="3">Uncharacterized protein</fullName>
    </submittedName>
</protein>
<name>A0A2N0B4T7_9LEPT</name>
<comment type="caution">
    <text evidence="3">The sequence shown here is derived from an EMBL/GenBank/DDBJ whole genome shotgun (WGS) entry which is preliminary data.</text>
</comment>
<keyword evidence="1" id="KW-0812">Transmembrane</keyword>
<evidence type="ECO:0000256" key="1">
    <source>
        <dbReference type="SAM" id="Phobius"/>
    </source>
</evidence>
<reference evidence="2" key="3">
    <citation type="submission" date="2023-10" db="EMBL/GenBank/DDBJ databases">
        <authorList>
            <person name="Picardeau M."/>
            <person name="Thibeaux R."/>
        </authorList>
    </citation>
    <scope>NUCLEOTIDE SEQUENCE</scope>
    <source>
        <strain evidence="2">ATI7-C-A5</strain>
    </source>
</reference>
<dbReference type="Proteomes" id="UP000232122">
    <property type="component" value="Unassembled WGS sequence"/>
</dbReference>
<dbReference type="AlphaFoldDB" id="A0A2N0B4T7"/>
<reference evidence="2 4" key="2">
    <citation type="journal article" date="2018" name="Microb. Genom.">
        <title>Deciphering the unexplored Leptospira diversity from soils uncovers genomic evolution to virulence.</title>
        <authorList>
            <person name="Thibeaux R."/>
            <person name="Iraola G."/>
            <person name="Ferres I."/>
            <person name="Bierque E."/>
            <person name="Girault D."/>
            <person name="Soupe-Gilbert M.E."/>
            <person name="Picardeau M."/>
            <person name="Goarant C."/>
        </authorList>
    </citation>
    <scope>NUCLEOTIDE SEQUENCE [LARGE SCALE GENOMIC DNA]</scope>
    <source>
        <strain evidence="2 4">ATI7-C-A5</strain>
    </source>
</reference>
<evidence type="ECO:0000313" key="4">
    <source>
        <dbReference type="Proteomes" id="UP000232122"/>
    </source>
</evidence>
<dbReference type="EMBL" id="NPEF02000014">
    <property type="protein sequence ID" value="MDV6236454.1"/>
    <property type="molecule type" value="Genomic_DNA"/>
</dbReference>
<evidence type="ECO:0000313" key="2">
    <source>
        <dbReference type="EMBL" id="MDV6236454.1"/>
    </source>
</evidence>
<dbReference type="EMBL" id="NPEF01000271">
    <property type="protein sequence ID" value="PJZ91488.1"/>
    <property type="molecule type" value="Genomic_DNA"/>
</dbReference>
<keyword evidence="4" id="KW-1185">Reference proteome</keyword>
<keyword evidence="1" id="KW-1133">Transmembrane helix</keyword>
<feature type="transmembrane region" description="Helical" evidence="1">
    <location>
        <begin position="7"/>
        <end position="27"/>
    </location>
</feature>
<accession>A0A2N0B4T7</accession>
<sequence length="164" mass="19517">MRIPKKYFVFLIAGNSVQFLFLVWIFIRWPQNPYEGVTKLGELDTGIRYCKVAIYTEDSWEYAQAGLLEILIDGRVEIPMYFFTNVDSWKETIEDFRIVKHPKKNIIGLIRKNEPNVVLMMHNFDTNEHWPRANFTESYESVRERGRSMRKSLGRSFVLIERSE</sequence>
<proteinExistence type="predicted"/>
<dbReference type="OrthoDB" id="342510at2"/>
<organism evidence="3">
    <name type="scientific">Leptospira ellisii</name>
    <dbReference type="NCBI Taxonomy" id="2023197"/>
    <lineage>
        <taxon>Bacteria</taxon>
        <taxon>Pseudomonadati</taxon>
        <taxon>Spirochaetota</taxon>
        <taxon>Spirochaetia</taxon>
        <taxon>Leptospirales</taxon>
        <taxon>Leptospiraceae</taxon>
        <taxon>Leptospira</taxon>
    </lineage>
</organism>
<keyword evidence="1" id="KW-0472">Membrane</keyword>
<reference evidence="3" key="1">
    <citation type="submission" date="2017-07" db="EMBL/GenBank/DDBJ databases">
        <title>Leptospira spp. isolated from tropical soils.</title>
        <authorList>
            <person name="Thibeaux R."/>
            <person name="Iraola G."/>
            <person name="Ferres I."/>
            <person name="Bierque E."/>
            <person name="Girault D."/>
            <person name="Soupe-Gilbert M.-E."/>
            <person name="Picardeau M."/>
            <person name="Goarant C."/>
        </authorList>
    </citation>
    <scope>NUCLEOTIDE SEQUENCE [LARGE SCALE GENOMIC DNA]</scope>
    <source>
        <strain evidence="3">ATI7-C-A5</strain>
    </source>
</reference>
<evidence type="ECO:0000313" key="3">
    <source>
        <dbReference type="EMBL" id="PJZ91488.1"/>
    </source>
</evidence>